<proteinExistence type="predicted"/>
<name>A0ABD3XHP5_SINWO</name>
<organism evidence="1 2">
    <name type="scientific">Sinanodonta woodiana</name>
    <name type="common">Chinese pond mussel</name>
    <name type="synonym">Anodonta woodiana</name>
    <dbReference type="NCBI Taxonomy" id="1069815"/>
    <lineage>
        <taxon>Eukaryota</taxon>
        <taxon>Metazoa</taxon>
        <taxon>Spiralia</taxon>
        <taxon>Lophotrochozoa</taxon>
        <taxon>Mollusca</taxon>
        <taxon>Bivalvia</taxon>
        <taxon>Autobranchia</taxon>
        <taxon>Heteroconchia</taxon>
        <taxon>Palaeoheterodonta</taxon>
        <taxon>Unionida</taxon>
        <taxon>Unionoidea</taxon>
        <taxon>Unionidae</taxon>
        <taxon>Unioninae</taxon>
        <taxon>Sinanodonta</taxon>
    </lineage>
</organism>
<accession>A0ABD3XHP5</accession>
<sequence>MEVTFSYGNGNPCTIKLSVDGTKIICFNLDQRKVKSIQCMNAIMDVLQEYEMDPSYAIHYYNSDHIVGYNRNRTGEVRNFDYKISRKRLPKYFVDKRNITWYFCSEVDGYILMEDYRGWVFDYLLQRTTLNHRYKVTPYKPEEWSNYYIITDWTVFDYHPSDKELSEEESVADLGYGDQLIST</sequence>
<evidence type="ECO:0000313" key="2">
    <source>
        <dbReference type="Proteomes" id="UP001634394"/>
    </source>
</evidence>
<dbReference type="EMBL" id="JBJQND010000002">
    <property type="protein sequence ID" value="KAL3885106.1"/>
    <property type="molecule type" value="Genomic_DNA"/>
</dbReference>
<protein>
    <submittedName>
        <fullName evidence="1">Uncharacterized protein</fullName>
    </submittedName>
</protein>
<gene>
    <name evidence="1" type="ORF">ACJMK2_025204</name>
</gene>
<comment type="caution">
    <text evidence="1">The sequence shown here is derived from an EMBL/GenBank/DDBJ whole genome shotgun (WGS) entry which is preliminary data.</text>
</comment>
<keyword evidence="2" id="KW-1185">Reference proteome</keyword>
<evidence type="ECO:0000313" key="1">
    <source>
        <dbReference type="EMBL" id="KAL3885106.1"/>
    </source>
</evidence>
<reference evidence="1 2" key="1">
    <citation type="submission" date="2024-11" db="EMBL/GenBank/DDBJ databases">
        <title>Chromosome-level genome assembly of the freshwater bivalve Anodonta woodiana.</title>
        <authorList>
            <person name="Chen X."/>
        </authorList>
    </citation>
    <scope>NUCLEOTIDE SEQUENCE [LARGE SCALE GENOMIC DNA]</scope>
    <source>
        <strain evidence="1">MN2024</strain>
        <tissue evidence="1">Gills</tissue>
    </source>
</reference>
<dbReference type="AlphaFoldDB" id="A0ABD3XHP5"/>
<dbReference type="Proteomes" id="UP001634394">
    <property type="component" value="Unassembled WGS sequence"/>
</dbReference>